<name>A0A1U7NNH9_9FIRM</name>
<dbReference type="GeneID" id="78275258"/>
<reference evidence="2 3" key="1">
    <citation type="submission" date="2016-11" db="EMBL/GenBank/DDBJ databases">
        <title>Description of two novel members of the family Erysipelotrichaceae: Ileibacterium lipovorans gen. nov., sp. nov. and Dubosiella newyorkensis, gen. nov., sp. nov.</title>
        <authorList>
            <person name="Cox L.M."/>
            <person name="Sohn J."/>
            <person name="Tyrrell K.L."/>
            <person name="Citron D.M."/>
            <person name="Lawson P.A."/>
            <person name="Patel N.B."/>
            <person name="Iizumi T."/>
            <person name="Perez-Perez G.I."/>
            <person name="Goldstein E.J."/>
            <person name="Blaser M.J."/>
        </authorList>
    </citation>
    <scope>NUCLEOTIDE SEQUENCE [LARGE SCALE GENOMIC DNA]</scope>
    <source>
        <strain evidence="2 3">NYU-BL-A4</strain>
    </source>
</reference>
<protein>
    <recommendedName>
        <fullName evidence="4">Asp23/Gls24 family envelope stress response protein</fullName>
    </recommendedName>
</protein>
<dbReference type="Pfam" id="PF03780">
    <property type="entry name" value="Asp23"/>
    <property type="match status" value="1"/>
</dbReference>
<dbReference type="RefSeq" id="WP_076341137.1">
    <property type="nucleotide sequence ID" value="NZ_CAJTMI010000002.1"/>
</dbReference>
<evidence type="ECO:0000313" key="2">
    <source>
        <dbReference type="EMBL" id="OLU46882.1"/>
    </source>
</evidence>
<sequence>MAKDFIQLNSKDDLGNIFLYKGVFSTIAANVIDEVKDIQLAESNKPFKNGIQTRIDQNKLFLSIPVKVVYTANVTDVCAALQNKVYESISYMTDYKPENIQIDVVGFIF</sequence>
<dbReference type="Proteomes" id="UP000186705">
    <property type="component" value="Unassembled WGS sequence"/>
</dbReference>
<comment type="caution">
    <text evidence="2">The sequence shown here is derived from an EMBL/GenBank/DDBJ whole genome shotgun (WGS) entry which is preliminary data.</text>
</comment>
<proteinExistence type="inferred from homology"/>
<dbReference type="STRING" id="1862672.BO225_04750"/>
<gene>
    <name evidence="2" type="ORF">BO225_04750</name>
</gene>
<dbReference type="AlphaFoldDB" id="A0A1U7NNH9"/>
<accession>A0A1U7NNH9</accession>
<dbReference type="InterPro" id="IPR005531">
    <property type="entry name" value="Asp23"/>
</dbReference>
<comment type="similarity">
    <text evidence="1">Belongs to the asp23 family.</text>
</comment>
<evidence type="ECO:0000313" key="3">
    <source>
        <dbReference type="Proteomes" id="UP000186705"/>
    </source>
</evidence>
<evidence type="ECO:0000256" key="1">
    <source>
        <dbReference type="ARBA" id="ARBA00005721"/>
    </source>
</evidence>
<keyword evidence="3" id="KW-1185">Reference proteome</keyword>
<dbReference type="OrthoDB" id="1768319at2"/>
<dbReference type="EMBL" id="MPKA01000058">
    <property type="protein sequence ID" value="OLU46882.1"/>
    <property type="molecule type" value="Genomic_DNA"/>
</dbReference>
<evidence type="ECO:0008006" key="4">
    <source>
        <dbReference type="Google" id="ProtNLM"/>
    </source>
</evidence>
<organism evidence="2 3">
    <name type="scientific">Dubosiella newyorkensis</name>
    <dbReference type="NCBI Taxonomy" id="1862672"/>
    <lineage>
        <taxon>Bacteria</taxon>
        <taxon>Bacillati</taxon>
        <taxon>Bacillota</taxon>
        <taxon>Erysipelotrichia</taxon>
        <taxon>Erysipelotrichales</taxon>
        <taxon>Erysipelotrichaceae</taxon>
        <taxon>Dubosiella</taxon>
    </lineage>
</organism>